<dbReference type="PANTHER" id="PTHR43775">
    <property type="entry name" value="FATTY ACID SYNTHASE"/>
    <property type="match status" value="1"/>
</dbReference>
<gene>
    <name evidence="4" type="ORF">BDV40DRAFT_294864</name>
</gene>
<dbReference type="PANTHER" id="PTHR43775:SF37">
    <property type="entry name" value="SI:DKEY-61P9.11"/>
    <property type="match status" value="1"/>
</dbReference>
<dbReference type="GO" id="GO:0004312">
    <property type="term" value="F:fatty acid synthase activity"/>
    <property type="evidence" value="ECO:0007669"/>
    <property type="project" value="TreeGrafter"/>
</dbReference>
<dbReference type="Gene3D" id="3.40.50.720">
    <property type="entry name" value="NAD(P)-binding Rossmann-like Domain"/>
    <property type="match status" value="1"/>
</dbReference>
<dbReference type="OrthoDB" id="329835at2759"/>
<accession>A0A5N6VEY7</accession>
<protein>
    <recommendedName>
        <fullName evidence="3">Ketoreductase (KR) domain-containing protein</fullName>
    </recommendedName>
</protein>
<evidence type="ECO:0000313" key="5">
    <source>
        <dbReference type="Proteomes" id="UP000326950"/>
    </source>
</evidence>
<dbReference type="EMBL" id="ML738586">
    <property type="protein sequence ID" value="KAE8168321.1"/>
    <property type="molecule type" value="Genomic_DNA"/>
</dbReference>
<keyword evidence="2" id="KW-0597">Phosphoprotein</keyword>
<keyword evidence="5" id="KW-1185">Reference proteome</keyword>
<sequence length="209" mass="22681">MGLVGNPGQANYAAASTVQDTFARWRALQKETTRPIYIGPIEGAGYLHGKPEHLDNLRMSKLEPIPLNHFLSTLTYVISNLIDVAASHLALGSFLPTTPDESSVPLDDPFVKHLLIPKESLPVATSTDAVVAPEALISEAPRVDRPTQKVAAIIQLAISHKVSQIMGVPLQDIDPLQSIMNLSNINRTSSDLYSFRCGILTVRLDAQLP</sequence>
<reference evidence="4 5" key="1">
    <citation type="submission" date="2019-04" db="EMBL/GenBank/DDBJ databases">
        <title>Friends and foes A comparative genomics study of 23 Aspergillus species from section Flavi.</title>
        <authorList>
            <consortium name="DOE Joint Genome Institute"/>
            <person name="Kjaerbolling I."/>
            <person name="Vesth T."/>
            <person name="Frisvad J.C."/>
            <person name="Nybo J.L."/>
            <person name="Theobald S."/>
            <person name="Kildgaard S."/>
            <person name="Isbrandt T."/>
            <person name="Kuo A."/>
            <person name="Sato A."/>
            <person name="Lyhne E.K."/>
            <person name="Kogle M.E."/>
            <person name="Wiebenga A."/>
            <person name="Kun R.S."/>
            <person name="Lubbers R.J."/>
            <person name="Makela M.R."/>
            <person name="Barry K."/>
            <person name="Chovatia M."/>
            <person name="Clum A."/>
            <person name="Daum C."/>
            <person name="Haridas S."/>
            <person name="He G."/>
            <person name="LaButti K."/>
            <person name="Lipzen A."/>
            <person name="Mondo S."/>
            <person name="Riley R."/>
            <person name="Salamov A."/>
            <person name="Simmons B.A."/>
            <person name="Magnuson J.K."/>
            <person name="Henrissat B."/>
            <person name="Mortensen U.H."/>
            <person name="Larsen T.O."/>
            <person name="Devries R.P."/>
            <person name="Grigoriev I.V."/>
            <person name="Machida M."/>
            <person name="Baker S.E."/>
            <person name="Andersen M.R."/>
        </authorList>
    </citation>
    <scope>NUCLEOTIDE SEQUENCE [LARGE SCALE GENOMIC DNA]</scope>
    <source>
        <strain evidence="4 5">CBS 117626</strain>
    </source>
</reference>
<evidence type="ECO:0000313" key="4">
    <source>
        <dbReference type="EMBL" id="KAE8168321.1"/>
    </source>
</evidence>
<organism evidence="4 5">
    <name type="scientific">Aspergillus tamarii</name>
    <dbReference type="NCBI Taxonomy" id="41984"/>
    <lineage>
        <taxon>Eukaryota</taxon>
        <taxon>Fungi</taxon>
        <taxon>Dikarya</taxon>
        <taxon>Ascomycota</taxon>
        <taxon>Pezizomycotina</taxon>
        <taxon>Eurotiomycetes</taxon>
        <taxon>Eurotiomycetidae</taxon>
        <taxon>Eurotiales</taxon>
        <taxon>Aspergillaceae</taxon>
        <taxon>Aspergillus</taxon>
        <taxon>Aspergillus subgen. Circumdati</taxon>
    </lineage>
</organism>
<dbReference type="AlphaFoldDB" id="A0A5N6VEY7"/>
<dbReference type="Proteomes" id="UP000326950">
    <property type="component" value="Unassembled WGS sequence"/>
</dbReference>
<evidence type="ECO:0000256" key="2">
    <source>
        <dbReference type="ARBA" id="ARBA00022553"/>
    </source>
</evidence>
<evidence type="ECO:0000256" key="1">
    <source>
        <dbReference type="ARBA" id="ARBA00022450"/>
    </source>
</evidence>
<dbReference type="InterPro" id="IPR050091">
    <property type="entry name" value="PKS_NRPS_Biosynth_Enz"/>
</dbReference>
<dbReference type="InterPro" id="IPR013968">
    <property type="entry name" value="PKS_KR"/>
</dbReference>
<dbReference type="GO" id="GO:0044550">
    <property type="term" value="P:secondary metabolite biosynthetic process"/>
    <property type="evidence" value="ECO:0007669"/>
    <property type="project" value="TreeGrafter"/>
</dbReference>
<name>A0A5N6VEY7_ASPTM</name>
<keyword evidence="1" id="KW-0596">Phosphopantetheine</keyword>
<evidence type="ECO:0000259" key="3">
    <source>
        <dbReference type="Pfam" id="PF08659"/>
    </source>
</evidence>
<dbReference type="Pfam" id="PF08659">
    <property type="entry name" value="KR"/>
    <property type="match status" value="1"/>
</dbReference>
<dbReference type="GO" id="GO:0016874">
    <property type="term" value="F:ligase activity"/>
    <property type="evidence" value="ECO:0007669"/>
    <property type="project" value="UniProtKB-KW"/>
</dbReference>
<feature type="domain" description="Ketoreductase (KR)" evidence="3">
    <location>
        <begin position="2"/>
        <end position="42"/>
    </location>
</feature>
<proteinExistence type="predicted"/>
<dbReference type="GO" id="GO:0006633">
    <property type="term" value="P:fatty acid biosynthetic process"/>
    <property type="evidence" value="ECO:0007669"/>
    <property type="project" value="TreeGrafter"/>
</dbReference>